<evidence type="ECO:0000313" key="2">
    <source>
        <dbReference type="Proteomes" id="UP001324287"/>
    </source>
</evidence>
<accession>A0ABZ1B5N5</accession>
<reference evidence="1 2" key="1">
    <citation type="submission" date="2023-12" db="EMBL/GenBank/DDBJ databases">
        <title>Blastococcus brunescens sp. nov., an actonobacterium isolated from sandstone collected in sahara desert.</title>
        <authorList>
            <person name="Gtari M."/>
            <person name="Ghodhbane F."/>
        </authorList>
    </citation>
    <scope>NUCLEOTIDE SEQUENCE [LARGE SCALE GENOMIC DNA]</scope>
    <source>
        <strain evidence="1 2">BMG 8361</strain>
    </source>
</reference>
<keyword evidence="2" id="KW-1185">Reference proteome</keyword>
<dbReference type="RefSeq" id="WP_324276773.1">
    <property type="nucleotide sequence ID" value="NZ_CP141261.1"/>
</dbReference>
<organism evidence="1 2">
    <name type="scientific">Blastococcus brunescens</name>
    <dbReference type="NCBI Taxonomy" id="1564165"/>
    <lineage>
        <taxon>Bacteria</taxon>
        <taxon>Bacillati</taxon>
        <taxon>Actinomycetota</taxon>
        <taxon>Actinomycetes</taxon>
        <taxon>Geodermatophilales</taxon>
        <taxon>Geodermatophilaceae</taxon>
        <taxon>Blastococcus</taxon>
    </lineage>
</organism>
<evidence type="ECO:0000313" key="1">
    <source>
        <dbReference type="EMBL" id="WRL65451.1"/>
    </source>
</evidence>
<proteinExistence type="predicted"/>
<name>A0ABZ1B5N5_9ACTN</name>
<gene>
    <name evidence="1" type="ORF">U6N30_07475</name>
</gene>
<protein>
    <submittedName>
        <fullName evidence="1">Uncharacterized protein</fullName>
    </submittedName>
</protein>
<dbReference type="EMBL" id="CP141261">
    <property type="protein sequence ID" value="WRL65451.1"/>
    <property type="molecule type" value="Genomic_DNA"/>
</dbReference>
<dbReference type="Proteomes" id="UP001324287">
    <property type="component" value="Chromosome"/>
</dbReference>
<sequence length="76" mass="8154">MALPAGDLLGVLLPAIRVVGADSFREVGVSGVQSMAERLTDQRPTFARLDGEVQRLVRLDGVHAEVVGAGEQDRER</sequence>